<feature type="region of interest" description="Disordered" evidence="6">
    <location>
        <begin position="1"/>
        <end position="80"/>
    </location>
</feature>
<evidence type="ECO:0000313" key="9">
    <source>
        <dbReference type="Proteomes" id="UP000192257"/>
    </source>
</evidence>
<dbReference type="GeneID" id="39983346"/>
<dbReference type="Gene3D" id="4.10.1000.10">
    <property type="entry name" value="Zinc finger, CCCH-type"/>
    <property type="match status" value="1"/>
</dbReference>
<feature type="domain" description="C3H1-type" evidence="7">
    <location>
        <begin position="82"/>
        <end position="108"/>
    </location>
</feature>
<keyword evidence="5" id="KW-0175">Coiled coil</keyword>
<accession>A0A1X0P164</accession>
<gene>
    <name evidence="8" type="ORF">TM35_000071200</name>
</gene>
<evidence type="ECO:0000256" key="3">
    <source>
        <dbReference type="ARBA" id="ARBA00022833"/>
    </source>
</evidence>
<evidence type="ECO:0000256" key="6">
    <source>
        <dbReference type="SAM" id="MobiDB-lite"/>
    </source>
</evidence>
<dbReference type="InterPro" id="IPR000571">
    <property type="entry name" value="Znf_CCCH"/>
</dbReference>
<dbReference type="STRING" id="67003.A0A1X0P164"/>
<dbReference type="GO" id="GO:0008270">
    <property type="term" value="F:zinc ion binding"/>
    <property type="evidence" value="ECO:0007669"/>
    <property type="project" value="UniProtKB-KW"/>
</dbReference>
<dbReference type="GO" id="GO:0010468">
    <property type="term" value="P:regulation of gene expression"/>
    <property type="evidence" value="ECO:0007669"/>
    <property type="project" value="UniProtKB-ARBA"/>
</dbReference>
<keyword evidence="2 4" id="KW-0863">Zinc-finger</keyword>
<dbReference type="VEuPathDB" id="TriTrypDB:TM35_000071200"/>
<dbReference type="InterPro" id="IPR036855">
    <property type="entry name" value="Znf_CCCH_sf"/>
</dbReference>
<reference evidence="8 9" key="1">
    <citation type="submission" date="2017-03" db="EMBL/GenBank/DDBJ databases">
        <title>An alternative strategy for trypanosome survival in the mammalian bloodstream revealed through genome and transcriptome analysis of the ubiquitous bovine parasite Trypanosoma (Megatrypanum) theileri.</title>
        <authorList>
            <person name="Kelly S."/>
            <person name="Ivens A."/>
            <person name="Mott A."/>
            <person name="O'Neill E."/>
            <person name="Emms D."/>
            <person name="Macleod O."/>
            <person name="Voorheis P."/>
            <person name="Matthews J."/>
            <person name="Matthews K."/>
            <person name="Carrington M."/>
        </authorList>
    </citation>
    <scope>NUCLEOTIDE SEQUENCE [LARGE SCALE GENOMIC DNA]</scope>
    <source>
        <strain evidence="8">Edinburgh</strain>
    </source>
</reference>
<dbReference type="SMART" id="SM00356">
    <property type="entry name" value="ZnF_C3H1"/>
    <property type="match status" value="1"/>
</dbReference>
<evidence type="ECO:0000256" key="5">
    <source>
        <dbReference type="SAM" id="Coils"/>
    </source>
</evidence>
<feature type="compositionally biased region" description="Low complexity" evidence="6">
    <location>
        <begin position="50"/>
        <end position="70"/>
    </location>
</feature>
<dbReference type="EMBL" id="NBCO01000007">
    <property type="protein sequence ID" value="ORC90696.1"/>
    <property type="molecule type" value="Genomic_DNA"/>
</dbReference>
<feature type="zinc finger region" description="C3H1-type" evidence="4">
    <location>
        <begin position="82"/>
        <end position="108"/>
    </location>
</feature>
<evidence type="ECO:0000313" key="8">
    <source>
        <dbReference type="EMBL" id="ORC90696.1"/>
    </source>
</evidence>
<dbReference type="RefSeq" id="XP_028884762.1">
    <property type="nucleotide sequence ID" value="XM_029023566.1"/>
</dbReference>
<keyword evidence="3 4" id="KW-0862">Zinc</keyword>
<dbReference type="Proteomes" id="UP000192257">
    <property type="component" value="Unassembled WGS sequence"/>
</dbReference>
<dbReference type="PROSITE" id="PS50103">
    <property type="entry name" value="ZF_C3H1"/>
    <property type="match status" value="1"/>
</dbReference>
<protein>
    <submittedName>
        <fullName evidence="8">Zinc finger-domain protein</fullName>
    </submittedName>
</protein>
<evidence type="ECO:0000259" key="7">
    <source>
        <dbReference type="PROSITE" id="PS50103"/>
    </source>
</evidence>
<proteinExistence type="predicted"/>
<name>A0A1X0P164_9TRYP</name>
<organism evidence="8 9">
    <name type="scientific">Trypanosoma theileri</name>
    <dbReference type="NCBI Taxonomy" id="67003"/>
    <lineage>
        <taxon>Eukaryota</taxon>
        <taxon>Discoba</taxon>
        <taxon>Euglenozoa</taxon>
        <taxon>Kinetoplastea</taxon>
        <taxon>Metakinetoplastina</taxon>
        <taxon>Trypanosomatida</taxon>
        <taxon>Trypanosomatidae</taxon>
        <taxon>Trypanosoma</taxon>
    </lineage>
</organism>
<evidence type="ECO:0000256" key="2">
    <source>
        <dbReference type="ARBA" id="ARBA00022771"/>
    </source>
</evidence>
<feature type="coiled-coil region" evidence="5">
    <location>
        <begin position="183"/>
        <end position="217"/>
    </location>
</feature>
<keyword evidence="1 4" id="KW-0479">Metal-binding</keyword>
<feature type="compositionally biased region" description="Polar residues" evidence="6">
    <location>
        <begin position="10"/>
        <end position="33"/>
    </location>
</feature>
<dbReference type="FunFam" id="4.10.1000.10:FF:000003">
    <property type="entry name" value="Zinc finger CCCH domain-containing protein"/>
    <property type="match status" value="1"/>
</dbReference>
<evidence type="ECO:0000256" key="4">
    <source>
        <dbReference type="PROSITE-ProRule" id="PRU00723"/>
    </source>
</evidence>
<dbReference type="SUPFAM" id="SSF90229">
    <property type="entry name" value="CCCH zinc finger"/>
    <property type="match status" value="1"/>
</dbReference>
<dbReference type="GO" id="GO:0051252">
    <property type="term" value="P:regulation of RNA metabolic process"/>
    <property type="evidence" value="ECO:0007669"/>
    <property type="project" value="UniProtKB-ARBA"/>
</dbReference>
<keyword evidence="9" id="KW-1185">Reference proteome</keyword>
<evidence type="ECO:0000256" key="1">
    <source>
        <dbReference type="ARBA" id="ARBA00022723"/>
    </source>
</evidence>
<sequence length="286" mass="31977">MSFSVRAGNSPISQRSPASQPYMSPQMLPQSMTRYGMPPFSLTGSDEVYNNHSNNNNNNTNNNVSTSSSSLPVKKSGTDPTRYKTTMCRNWETGSCTFRGCTFAHGVEELRAPTRIDHYRNSNMEHRQIAPGKTSPLYSTGALGTPSSPRIEQLLKMLYAEIRRERDLVAVHVEANRTLESLLKKEQVLHEQAKVQLESAKQKLQELTCVVLQTSEELNTFLNSCSISEAQRSRITLLASKLTEVIPQRDGTSDKAEGEENRVKELLKALQECQSSENAVKETSIY</sequence>
<dbReference type="OrthoDB" id="410307at2759"/>
<comment type="caution">
    <text evidence="8">The sequence shown here is derived from an EMBL/GenBank/DDBJ whole genome shotgun (WGS) entry which is preliminary data.</text>
</comment>
<dbReference type="AlphaFoldDB" id="A0A1X0P164"/>